<accession>A0A9Q0CKC8</accession>
<dbReference type="GO" id="GO:0016757">
    <property type="term" value="F:glycosyltransferase activity"/>
    <property type="evidence" value="ECO:0007669"/>
    <property type="project" value="UniProtKB-KW"/>
</dbReference>
<keyword evidence="4" id="KW-0735">Signal-anchor</keyword>
<evidence type="ECO:0000313" key="8">
    <source>
        <dbReference type="Proteomes" id="UP001151287"/>
    </source>
</evidence>
<dbReference type="InterPro" id="IPR040911">
    <property type="entry name" value="Exostosin_GT47"/>
</dbReference>
<dbReference type="Proteomes" id="UP001151287">
    <property type="component" value="Unassembled WGS sequence"/>
</dbReference>
<keyword evidence="8" id="KW-1185">Reference proteome</keyword>
<gene>
    <name evidence="7" type="ORF">LUZ63_011742</name>
</gene>
<keyword evidence="4" id="KW-0812">Transmembrane</keyword>
<keyword evidence="3" id="KW-0328">Glycosyltransferase</keyword>
<dbReference type="EMBL" id="JAMQYH010000003">
    <property type="protein sequence ID" value="KAJ1695044.1"/>
    <property type="molecule type" value="Genomic_DNA"/>
</dbReference>
<dbReference type="PANTHER" id="PTHR11062">
    <property type="entry name" value="EXOSTOSIN HEPARAN SULFATE GLYCOSYLTRANSFERASE -RELATED"/>
    <property type="match status" value="1"/>
</dbReference>
<dbReference type="GO" id="GO:0000139">
    <property type="term" value="C:Golgi membrane"/>
    <property type="evidence" value="ECO:0007669"/>
    <property type="project" value="UniProtKB-SubCell"/>
</dbReference>
<reference evidence="7" key="1">
    <citation type="journal article" date="2022" name="Cell">
        <title>Repeat-based holocentromeres influence genome architecture and karyotype evolution.</title>
        <authorList>
            <person name="Hofstatter P.G."/>
            <person name="Thangavel G."/>
            <person name="Lux T."/>
            <person name="Neumann P."/>
            <person name="Vondrak T."/>
            <person name="Novak P."/>
            <person name="Zhang M."/>
            <person name="Costa L."/>
            <person name="Castellani M."/>
            <person name="Scott A."/>
            <person name="Toegelov H."/>
            <person name="Fuchs J."/>
            <person name="Mata-Sucre Y."/>
            <person name="Dias Y."/>
            <person name="Vanzela A.L.L."/>
            <person name="Huettel B."/>
            <person name="Almeida C.C.S."/>
            <person name="Simkova H."/>
            <person name="Souza G."/>
            <person name="Pedrosa-Harand A."/>
            <person name="Macas J."/>
            <person name="Mayer K.F.X."/>
            <person name="Houben A."/>
            <person name="Marques A."/>
        </authorList>
    </citation>
    <scope>NUCLEOTIDE SEQUENCE</scope>
    <source>
        <strain evidence="7">RhyBre1mFocal</strain>
    </source>
</reference>
<feature type="domain" description="Exostosin GT47" evidence="6">
    <location>
        <begin position="64"/>
        <end position="397"/>
    </location>
</feature>
<evidence type="ECO:0000259" key="6">
    <source>
        <dbReference type="Pfam" id="PF03016"/>
    </source>
</evidence>
<evidence type="ECO:0000256" key="5">
    <source>
        <dbReference type="ARBA" id="ARBA00023034"/>
    </source>
</evidence>
<keyword evidence="5" id="KW-0333">Golgi apparatus</keyword>
<dbReference type="Pfam" id="PF03016">
    <property type="entry name" value="Exostosin_GT47"/>
    <property type="match status" value="1"/>
</dbReference>
<sequence>MAPKHNYIIPVTKNFFVCVLLLSFLLSLALNSFLFSGFIFIKMSSTTCAAPIVNSTKPFCTGRYIYEQRLPDQFNLGLIRECHNLSRWTDECQHVQNYGFGPLLTDTGDTLVPPDVWYGSDQFTLEVIFHNRMKQYDCLTENPAEAAAIYIPYYAALDIGRNLWYQPILVRDALMNEMLQWLKSTPEWAVQGGRDHFIVVGRTTWDMRRKKDEDSHWGGKFMAVPETQNMTVLIVESTTRHNNEFGIPFPTYFHPSKMSDIFLWQEKVRHVTRPHLFSFTGARRKNHTAAAIRDQVINQCVDSPRCKLLECGKYGGKCRSPVSVMSLFQNSTFCMQPPGDSYTRRSTIDSMVAGCIPVFFHHNTAHKQYKWYLPRNHTQYSVYIPEDAVQNGTVKIEDVLLGYSSEQIVAMREVIINLIPTIVYNDPRYKIEGVRDAFDIAIDSVIEHTRKIRDESG</sequence>
<evidence type="ECO:0000256" key="4">
    <source>
        <dbReference type="ARBA" id="ARBA00022968"/>
    </source>
</evidence>
<dbReference type="PANTHER" id="PTHR11062:SF117">
    <property type="entry name" value="XYLOGLUCAN-SPECIFIC GALACTURONOSYLTRANSFERASE 1"/>
    <property type="match status" value="1"/>
</dbReference>
<keyword evidence="3" id="KW-0808">Transferase</keyword>
<proteinExistence type="inferred from homology"/>
<evidence type="ECO:0000256" key="3">
    <source>
        <dbReference type="ARBA" id="ARBA00022676"/>
    </source>
</evidence>
<dbReference type="InterPro" id="IPR004263">
    <property type="entry name" value="Exostosin"/>
</dbReference>
<dbReference type="OrthoDB" id="1924787at2759"/>
<name>A0A9Q0CKC8_9POAL</name>
<comment type="subcellular location">
    <subcellularLocation>
        <location evidence="1">Golgi apparatus membrane</location>
        <topology evidence="1">Single-pass type II membrane protein</topology>
    </subcellularLocation>
</comment>
<dbReference type="AlphaFoldDB" id="A0A9Q0CKC8"/>
<evidence type="ECO:0000256" key="1">
    <source>
        <dbReference type="ARBA" id="ARBA00004323"/>
    </source>
</evidence>
<comment type="similarity">
    <text evidence="2">Belongs to the glycosyltransferase 47 family.</text>
</comment>
<comment type="caution">
    <text evidence="7">The sequence shown here is derived from an EMBL/GenBank/DDBJ whole genome shotgun (WGS) entry which is preliminary data.</text>
</comment>
<evidence type="ECO:0000256" key="2">
    <source>
        <dbReference type="ARBA" id="ARBA00010271"/>
    </source>
</evidence>
<evidence type="ECO:0000313" key="7">
    <source>
        <dbReference type="EMBL" id="KAJ1695044.1"/>
    </source>
</evidence>
<organism evidence="7 8">
    <name type="scientific">Rhynchospora breviuscula</name>
    <dbReference type="NCBI Taxonomy" id="2022672"/>
    <lineage>
        <taxon>Eukaryota</taxon>
        <taxon>Viridiplantae</taxon>
        <taxon>Streptophyta</taxon>
        <taxon>Embryophyta</taxon>
        <taxon>Tracheophyta</taxon>
        <taxon>Spermatophyta</taxon>
        <taxon>Magnoliopsida</taxon>
        <taxon>Liliopsida</taxon>
        <taxon>Poales</taxon>
        <taxon>Cyperaceae</taxon>
        <taxon>Cyperoideae</taxon>
        <taxon>Rhynchosporeae</taxon>
        <taxon>Rhynchospora</taxon>
    </lineage>
</organism>
<protein>
    <recommendedName>
        <fullName evidence="6">Exostosin GT47 domain-containing protein</fullName>
    </recommendedName>
</protein>